<proteinExistence type="predicted"/>
<dbReference type="Pfam" id="PF13640">
    <property type="entry name" value="2OG-FeII_Oxy_3"/>
    <property type="match status" value="1"/>
</dbReference>
<evidence type="ECO:0000256" key="2">
    <source>
        <dbReference type="ARBA" id="ARBA00022723"/>
    </source>
</evidence>
<dbReference type="SMART" id="SM00702">
    <property type="entry name" value="P4Hc"/>
    <property type="match status" value="1"/>
</dbReference>
<dbReference type="GO" id="GO:0016705">
    <property type="term" value="F:oxidoreductase activity, acting on paired donors, with incorporation or reduction of molecular oxygen"/>
    <property type="evidence" value="ECO:0007669"/>
    <property type="project" value="InterPro"/>
</dbReference>
<evidence type="ECO:0000313" key="9">
    <source>
        <dbReference type="Proteomes" id="UP000215595"/>
    </source>
</evidence>
<feature type="domain" description="Fe2OG dioxygenase" evidence="7">
    <location>
        <begin position="235"/>
        <end position="333"/>
    </location>
</feature>
<gene>
    <name evidence="8" type="ORF">B7Z01_03375</name>
</gene>
<dbReference type="GO" id="GO:0005506">
    <property type="term" value="F:iron ion binding"/>
    <property type="evidence" value="ECO:0007669"/>
    <property type="project" value="InterPro"/>
</dbReference>
<keyword evidence="2" id="KW-0479">Metal-binding</keyword>
<dbReference type="InterPro" id="IPR005123">
    <property type="entry name" value="Oxoglu/Fe-dep_dioxygenase_dom"/>
</dbReference>
<comment type="cofactor">
    <cofactor evidence="1">
        <name>L-ascorbate</name>
        <dbReference type="ChEBI" id="CHEBI:38290"/>
    </cofactor>
</comment>
<dbReference type="SUPFAM" id="SSF51197">
    <property type="entry name" value="Clavaminate synthase-like"/>
    <property type="match status" value="1"/>
</dbReference>
<keyword evidence="6" id="KW-0408">Iron</keyword>
<evidence type="ECO:0000259" key="7">
    <source>
        <dbReference type="PROSITE" id="PS51471"/>
    </source>
</evidence>
<evidence type="ECO:0000313" key="8">
    <source>
        <dbReference type="EMBL" id="OYX35216.1"/>
    </source>
</evidence>
<reference evidence="8 9" key="1">
    <citation type="submission" date="2017-03" db="EMBL/GenBank/DDBJ databases">
        <title>Lifting the veil on microbial sulfur biogeochemistry in mining wastewaters.</title>
        <authorList>
            <person name="Kantor R.S."/>
            <person name="Colenbrander Nelson T."/>
            <person name="Marshall S."/>
            <person name="Bennett D."/>
            <person name="Apte S."/>
            <person name="Camacho D."/>
            <person name="Thomas B.C."/>
            <person name="Warren L.A."/>
            <person name="Banfield J.F."/>
        </authorList>
    </citation>
    <scope>NUCLEOTIDE SEQUENCE [LARGE SCALE GENOMIC DNA]</scope>
    <source>
        <strain evidence="8">32-69-9</strain>
    </source>
</reference>
<dbReference type="EMBL" id="NCEB01000005">
    <property type="protein sequence ID" value="OYX35216.1"/>
    <property type="molecule type" value="Genomic_DNA"/>
</dbReference>
<name>A0A258FSC1_9CAUL</name>
<dbReference type="GO" id="GO:0051213">
    <property type="term" value="F:dioxygenase activity"/>
    <property type="evidence" value="ECO:0007669"/>
    <property type="project" value="UniProtKB-KW"/>
</dbReference>
<dbReference type="InterPro" id="IPR006620">
    <property type="entry name" value="Pro_4_hyd_alph"/>
</dbReference>
<comment type="caution">
    <text evidence="8">The sequence shown here is derived from an EMBL/GenBank/DDBJ whole genome shotgun (WGS) entry which is preliminary data.</text>
</comment>
<dbReference type="Gene3D" id="2.60.120.620">
    <property type="entry name" value="q2cbj1_9rhob like domain"/>
    <property type="match status" value="1"/>
</dbReference>
<keyword evidence="4" id="KW-0223">Dioxygenase</keyword>
<protein>
    <submittedName>
        <fullName evidence="8">Peroxiredoxin</fullName>
    </submittedName>
</protein>
<keyword evidence="5" id="KW-0560">Oxidoreductase</keyword>
<evidence type="ECO:0000256" key="4">
    <source>
        <dbReference type="ARBA" id="ARBA00022964"/>
    </source>
</evidence>
<dbReference type="GO" id="GO:0031418">
    <property type="term" value="F:L-ascorbic acid binding"/>
    <property type="evidence" value="ECO:0007669"/>
    <property type="project" value="UniProtKB-KW"/>
</dbReference>
<dbReference type="PROSITE" id="PS51471">
    <property type="entry name" value="FE2OG_OXY"/>
    <property type="match status" value="1"/>
</dbReference>
<keyword evidence="3" id="KW-0847">Vitamin C</keyword>
<evidence type="ECO:0000256" key="6">
    <source>
        <dbReference type="ARBA" id="ARBA00023004"/>
    </source>
</evidence>
<evidence type="ECO:0000256" key="3">
    <source>
        <dbReference type="ARBA" id="ARBA00022896"/>
    </source>
</evidence>
<dbReference type="AlphaFoldDB" id="A0A258FSC1"/>
<evidence type="ECO:0000256" key="1">
    <source>
        <dbReference type="ARBA" id="ARBA00001961"/>
    </source>
</evidence>
<sequence length="354" mass="39064">MPLSAGSRPSLFTAITHARPDFAFGSLGGFYLVFLFLPEDPARAAAALKTLRAEKDLLDDLDRMAFTVSRRAEAFDGLSPELPGLRHFHDPDGSIADIFGVRAADGGTLGHWFLLDPSLRVVMAAPLENSQPIFDRLRTAGPAENHAGVPMHAPVLIVPRVFEPELCRELIDVYKADGGGPSGVMREIGGMTVGVLDDFKKRRDAIIRDEGLKTTIQQRVSRALLPEIEKAFAFRATRMERYIVACYSADDGGYFKPHRDNTSKGTAHRQFACSINLNAEEFDGGDLRFAEYGRRTYRPPTGGAVIFSCSLLHEATPVTRGTRYAFLPFFYDDAAARVRQENLRYLAQPEPASV</sequence>
<organism evidence="8 9">
    <name type="scientific">Brevundimonas subvibrioides</name>
    <dbReference type="NCBI Taxonomy" id="74313"/>
    <lineage>
        <taxon>Bacteria</taxon>
        <taxon>Pseudomonadati</taxon>
        <taxon>Pseudomonadota</taxon>
        <taxon>Alphaproteobacteria</taxon>
        <taxon>Caulobacterales</taxon>
        <taxon>Caulobacteraceae</taxon>
        <taxon>Brevundimonas</taxon>
    </lineage>
</organism>
<dbReference type="InterPro" id="IPR044862">
    <property type="entry name" value="Pro_4_hyd_alph_FE2OG_OXY"/>
</dbReference>
<dbReference type="Proteomes" id="UP000215595">
    <property type="component" value="Unassembled WGS sequence"/>
</dbReference>
<accession>A0A258FSC1</accession>
<evidence type="ECO:0000256" key="5">
    <source>
        <dbReference type="ARBA" id="ARBA00023002"/>
    </source>
</evidence>